<reference evidence="1 2" key="1">
    <citation type="journal article" date="2016" name="Nat. Commun.">
        <title>Thousands of microbial genomes shed light on interconnected biogeochemical processes in an aquifer system.</title>
        <authorList>
            <person name="Anantharaman K."/>
            <person name="Brown C.T."/>
            <person name="Hug L.A."/>
            <person name="Sharon I."/>
            <person name="Castelle C.J."/>
            <person name="Probst A.J."/>
            <person name="Thomas B.C."/>
            <person name="Singh A."/>
            <person name="Wilkins M.J."/>
            <person name="Karaoz U."/>
            <person name="Brodie E.L."/>
            <person name="Williams K.H."/>
            <person name="Hubbard S.S."/>
            <person name="Banfield J.F."/>
        </authorList>
    </citation>
    <scope>NUCLEOTIDE SEQUENCE [LARGE SCALE GENOMIC DNA]</scope>
</reference>
<evidence type="ECO:0000313" key="1">
    <source>
        <dbReference type="EMBL" id="OGE80572.1"/>
    </source>
</evidence>
<dbReference type="Proteomes" id="UP000176233">
    <property type="component" value="Unassembled WGS sequence"/>
</dbReference>
<organism evidence="1 2">
    <name type="scientific">Candidatus Doudnabacteria bacterium RIFCSPHIGHO2_01_FULL_45_18</name>
    <dbReference type="NCBI Taxonomy" id="1817823"/>
    <lineage>
        <taxon>Bacteria</taxon>
        <taxon>Candidatus Doudnaibacteriota</taxon>
    </lineage>
</organism>
<proteinExistence type="predicted"/>
<comment type="caution">
    <text evidence="1">The sequence shown here is derived from an EMBL/GenBank/DDBJ whole genome shotgun (WGS) entry which is preliminary data.</text>
</comment>
<sequence length="101" mass="10982">MPTKSDCQPVGIQKERASCAATRSLKTWRRPAVLEAGQGQQMPVHSWKPAADDFEALADHLGLESSDRVLPSPAVQIADHDPNRLQVEILSAGLVRDAVDE</sequence>
<evidence type="ECO:0000313" key="2">
    <source>
        <dbReference type="Proteomes" id="UP000176233"/>
    </source>
</evidence>
<name>A0A1F5NSR0_9BACT</name>
<dbReference type="EMBL" id="MFEJ01000007">
    <property type="protein sequence ID" value="OGE80572.1"/>
    <property type="molecule type" value="Genomic_DNA"/>
</dbReference>
<accession>A0A1F5NSR0</accession>
<gene>
    <name evidence="1" type="ORF">A2660_00210</name>
</gene>
<protein>
    <submittedName>
        <fullName evidence="1">Uncharacterized protein</fullName>
    </submittedName>
</protein>
<dbReference type="AlphaFoldDB" id="A0A1F5NSR0"/>